<feature type="signal peptide" evidence="2">
    <location>
        <begin position="1"/>
        <end position="18"/>
    </location>
</feature>
<sequence length="94" mass="9968">MRVLTAFTLLLLVGQAAAGEQVISVQHDSQRGVTCWIIEGTGISCLPDSSLNPRQDAATTGPDSEAARASLATSMCQNEQLSTTTTQGDERFQL</sequence>
<evidence type="ECO:0000256" key="2">
    <source>
        <dbReference type="SAM" id="SignalP"/>
    </source>
</evidence>
<feature type="compositionally biased region" description="Polar residues" evidence="1">
    <location>
        <begin position="49"/>
        <end position="62"/>
    </location>
</feature>
<dbReference type="Proteomes" id="UP001217610">
    <property type="component" value="Unassembled WGS sequence"/>
</dbReference>
<accession>A0ABT5Q848</accession>
<dbReference type="EMBL" id="JAMDGR010000015">
    <property type="protein sequence ID" value="MDD1150371.1"/>
    <property type="molecule type" value="Genomic_DNA"/>
</dbReference>
<name>A0ABT5Q848_9PSED</name>
<reference evidence="3 4" key="1">
    <citation type="submission" date="2022-05" db="EMBL/GenBank/DDBJ databases">
        <title>Novel Pseudomonas spp. Isolated from a Rainbow Trout Aquaculture Facility.</title>
        <authorList>
            <person name="Testerman T."/>
            <person name="Graf J."/>
        </authorList>
    </citation>
    <scope>NUCLEOTIDE SEQUENCE [LARGE SCALE GENOMIC DNA]</scope>
    <source>
        <strain evidence="3 4">ID357</strain>
    </source>
</reference>
<evidence type="ECO:0000256" key="1">
    <source>
        <dbReference type="SAM" id="MobiDB-lite"/>
    </source>
</evidence>
<evidence type="ECO:0000313" key="4">
    <source>
        <dbReference type="Proteomes" id="UP001217610"/>
    </source>
</evidence>
<proteinExistence type="predicted"/>
<gene>
    <name evidence="3" type="ORF">M5G25_19000</name>
</gene>
<keyword evidence="2" id="KW-0732">Signal</keyword>
<organism evidence="3 4">
    <name type="scientific">Pseudomonas idahonensis</name>
    <dbReference type="NCBI Taxonomy" id="2942628"/>
    <lineage>
        <taxon>Bacteria</taxon>
        <taxon>Pseudomonadati</taxon>
        <taxon>Pseudomonadota</taxon>
        <taxon>Gammaproteobacteria</taxon>
        <taxon>Pseudomonadales</taxon>
        <taxon>Pseudomonadaceae</taxon>
        <taxon>Pseudomonas</taxon>
    </lineage>
</organism>
<evidence type="ECO:0000313" key="3">
    <source>
        <dbReference type="EMBL" id="MDD1150371.1"/>
    </source>
</evidence>
<protein>
    <submittedName>
        <fullName evidence="3">Uncharacterized protein</fullName>
    </submittedName>
</protein>
<feature type="region of interest" description="Disordered" evidence="1">
    <location>
        <begin position="49"/>
        <end position="72"/>
    </location>
</feature>
<feature type="chain" id="PRO_5046508079" evidence="2">
    <location>
        <begin position="19"/>
        <end position="94"/>
    </location>
</feature>
<comment type="caution">
    <text evidence="3">The sequence shown here is derived from an EMBL/GenBank/DDBJ whole genome shotgun (WGS) entry which is preliminary data.</text>
</comment>
<keyword evidence="4" id="KW-1185">Reference proteome</keyword>